<comment type="caution">
    <text evidence="2">The sequence shown here is derived from an EMBL/GenBank/DDBJ whole genome shotgun (WGS) entry which is preliminary data.</text>
</comment>
<evidence type="ECO:0000313" key="2">
    <source>
        <dbReference type="EMBL" id="GAB07885.1"/>
    </source>
</evidence>
<keyword evidence="3" id="KW-1185">Reference proteome</keyword>
<organism evidence="2 3">
    <name type="scientific">Gordonia amarae NBRC 15530</name>
    <dbReference type="NCBI Taxonomy" id="1075090"/>
    <lineage>
        <taxon>Bacteria</taxon>
        <taxon>Bacillati</taxon>
        <taxon>Actinomycetota</taxon>
        <taxon>Actinomycetes</taxon>
        <taxon>Mycobacteriales</taxon>
        <taxon>Gordoniaceae</taxon>
        <taxon>Gordonia</taxon>
    </lineage>
</organism>
<evidence type="ECO:0000256" key="1">
    <source>
        <dbReference type="SAM" id="MobiDB-lite"/>
    </source>
</evidence>
<dbReference type="Proteomes" id="UP000006023">
    <property type="component" value="Unassembled WGS sequence"/>
</dbReference>
<protein>
    <submittedName>
        <fullName evidence="2">Uncharacterized protein</fullName>
    </submittedName>
</protein>
<sequence length="124" mass="14625">MRRDSEWLERRGHHRINGVNYRSINRRAPNLPSPQQPPHHCRTCGEPIKPYAEHSIALTPDTTSTRATYHAHHTPNDENTTPAKNRREAWTKHHALNQRDKAIARIDKKIERSQRIQEQHRRGQ</sequence>
<gene>
    <name evidence="2" type="ORF">GOAMR_75_00450</name>
</gene>
<name>G7GWB0_9ACTN</name>
<feature type="region of interest" description="Disordered" evidence="1">
    <location>
        <begin position="65"/>
        <end position="87"/>
    </location>
</feature>
<dbReference type="STRING" id="1075090.GOAMR_75_00450"/>
<accession>G7GWB0</accession>
<dbReference type="EMBL" id="BAED01000075">
    <property type="protein sequence ID" value="GAB07885.1"/>
    <property type="molecule type" value="Genomic_DNA"/>
</dbReference>
<dbReference type="AlphaFoldDB" id="G7GWB0"/>
<proteinExistence type="predicted"/>
<evidence type="ECO:0000313" key="3">
    <source>
        <dbReference type="Proteomes" id="UP000006023"/>
    </source>
</evidence>
<reference evidence="2 3" key="1">
    <citation type="submission" date="2011-11" db="EMBL/GenBank/DDBJ databases">
        <title>Whole genome shotgun sequence of Gordonia amarae NBRC 15530.</title>
        <authorList>
            <person name="Takarada H."/>
            <person name="Hosoyama A."/>
            <person name="Tsuchikane K."/>
            <person name="Katsumata H."/>
            <person name="Yamazaki S."/>
            <person name="Fujita N."/>
        </authorList>
    </citation>
    <scope>NUCLEOTIDE SEQUENCE [LARGE SCALE GENOMIC DNA]</scope>
    <source>
        <strain evidence="2 3">NBRC 15530</strain>
    </source>
</reference>